<evidence type="ECO:0000256" key="1">
    <source>
        <dbReference type="ARBA" id="ARBA00023015"/>
    </source>
</evidence>
<dbReference type="InterPro" id="IPR018060">
    <property type="entry name" value="HTH_AraC"/>
</dbReference>
<dbReference type="SMART" id="SM00342">
    <property type="entry name" value="HTH_ARAC"/>
    <property type="match status" value="1"/>
</dbReference>
<dbReference type="RefSeq" id="WP_165901932.1">
    <property type="nucleotide sequence ID" value="NZ_SLZR01000015.1"/>
</dbReference>
<dbReference type="PANTHER" id="PTHR47894">
    <property type="entry name" value="HTH-TYPE TRANSCRIPTIONAL REGULATOR GADX"/>
    <property type="match status" value="1"/>
</dbReference>
<keyword evidence="2 5" id="KW-0238">DNA-binding</keyword>
<dbReference type="InterPro" id="IPR009057">
    <property type="entry name" value="Homeodomain-like_sf"/>
</dbReference>
<evidence type="ECO:0000259" key="4">
    <source>
        <dbReference type="PROSITE" id="PS01124"/>
    </source>
</evidence>
<dbReference type="InterPro" id="IPR020449">
    <property type="entry name" value="Tscrpt_reg_AraC-type_HTH"/>
</dbReference>
<proteinExistence type="predicted"/>
<dbReference type="EMBL" id="SLZR01000015">
    <property type="protein sequence ID" value="TCS38742.1"/>
    <property type="molecule type" value="Genomic_DNA"/>
</dbReference>
<evidence type="ECO:0000313" key="6">
    <source>
        <dbReference type="Proteomes" id="UP000295793"/>
    </source>
</evidence>
<dbReference type="Gene3D" id="1.10.10.60">
    <property type="entry name" value="Homeodomain-like"/>
    <property type="match status" value="1"/>
</dbReference>
<dbReference type="Proteomes" id="UP000295793">
    <property type="component" value="Unassembled WGS sequence"/>
</dbReference>
<keyword evidence="1" id="KW-0805">Transcription regulation</keyword>
<dbReference type="PRINTS" id="PR00032">
    <property type="entry name" value="HTHARAC"/>
</dbReference>
<dbReference type="GO" id="GO:0005829">
    <property type="term" value="C:cytosol"/>
    <property type="evidence" value="ECO:0007669"/>
    <property type="project" value="TreeGrafter"/>
</dbReference>
<comment type="caution">
    <text evidence="5">The sequence shown here is derived from an EMBL/GenBank/DDBJ whole genome shotgun (WGS) entry which is preliminary data.</text>
</comment>
<reference evidence="5 6" key="1">
    <citation type="submission" date="2019-03" db="EMBL/GenBank/DDBJ databases">
        <title>Genomic Encyclopedia of Archaeal and Bacterial Type Strains, Phase II (KMG-II): from individual species to whole genera.</title>
        <authorList>
            <person name="Goeker M."/>
        </authorList>
    </citation>
    <scope>NUCLEOTIDE SEQUENCE [LARGE SCALE GENOMIC DNA]</scope>
    <source>
        <strain evidence="5 6">DSM 15388</strain>
    </source>
</reference>
<feature type="domain" description="HTH araC/xylS-type" evidence="4">
    <location>
        <begin position="243"/>
        <end position="341"/>
    </location>
</feature>
<dbReference type="AlphaFoldDB" id="A0A4R3HZQ3"/>
<organism evidence="5 6">
    <name type="scientific">Reinekea marinisedimentorum</name>
    <dbReference type="NCBI Taxonomy" id="230495"/>
    <lineage>
        <taxon>Bacteria</taxon>
        <taxon>Pseudomonadati</taxon>
        <taxon>Pseudomonadota</taxon>
        <taxon>Gammaproteobacteria</taxon>
        <taxon>Oceanospirillales</taxon>
        <taxon>Saccharospirillaceae</taxon>
        <taxon>Reinekea</taxon>
    </lineage>
</organism>
<accession>A0A4R3HZQ3</accession>
<dbReference type="InterPro" id="IPR032687">
    <property type="entry name" value="AraC-type_N"/>
</dbReference>
<keyword evidence="6" id="KW-1185">Reference proteome</keyword>
<dbReference type="GO" id="GO:0000976">
    <property type="term" value="F:transcription cis-regulatory region binding"/>
    <property type="evidence" value="ECO:0007669"/>
    <property type="project" value="TreeGrafter"/>
</dbReference>
<evidence type="ECO:0000256" key="3">
    <source>
        <dbReference type="ARBA" id="ARBA00023163"/>
    </source>
</evidence>
<dbReference type="SUPFAM" id="SSF46689">
    <property type="entry name" value="Homeodomain-like"/>
    <property type="match status" value="1"/>
</dbReference>
<evidence type="ECO:0000313" key="5">
    <source>
        <dbReference type="EMBL" id="TCS38742.1"/>
    </source>
</evidence>
<protein>
    <submittedName>
        <fullName evidence="5">AraC-like DNA-binding protein</fullName>
    </submittedName>
</protein>
<evidence type="ECO:0000256" key="2">
    <source>
        <dbReference type="ARBA" id="ARBA00023125"/>
    </source>
</evidence>
<keyword evidence="3" id="KW-0804">Transcription</keyword>
<sequence length="349" mass="39268">MQYSVLNSWPRLIVRILEQKGINAVTLLNRLAISPDALEDPNARIRTIDVLKLWHLAAEACGEQLPLLIAKNVNASTFHALGFAMATSATGYSAIKLFARYYPIMTTSMHIQLMETDDRVGLRISASELVNVLKDRNDFQQVSLAIQQMREAGVLGLIAVCRNLFGVHFSAERLKLSRSLGDMFGPYQAFVQCELTDGTQFDEIWLNKAQLMKPLPSSNPQLAKVNEQILKSYINMMRSDIGSLVVSEIIRQLPDGGITQTSVAEQLNLSSRTLQRRLAERKLSFRKLLNDTRRELALQYIQHENIPVLEISYRLGFSEPANFTRAFRQWTGASPATYRLQQSAVANQG</sequence>
<dbReference type="PANTHER" id="PTHR47894:SF1">
    <property type="entry name" value="HTH-TYPE TRANSCRIPTIONAL REGULATOR VQSM"/>
    <property type="match status" value="1"/>
</dbReference>
<name>A0A4R3HZQ3_9GAMM</name>
<dbReference type="PROSITE" id="PS01124">
    <property type="entry name" value="HTH_ARAC_FAMILY_2"/>
    <property type="match status" value="1"/>
</dbReference>
<dbReference type="GO" id="GO:0003700">
    <property type="term" value="F:DNA-binding transcription factor activity"/>
    <property type="evidence" value="ECO:0007669"/>
    <property type="project" value="InterPro"/>
</dbReference>
<dbReference type="Pfam" id="PF12625">
    <property type="entry name" value="Arabinose_bd"/>
    <property type="match status" value="1"/>
</dbReference>
<gene>
    <name evidence="5" type="ORF">BCF53_11516</name>
</gene>
<dbReference type="Pfam" id="PF12833">
    <property type="entry name" value="HTH_18"/>
    <property type="match status" value="1"/>
</dbReference>